<evidence type="ECO:0000313" key="3">
    <source>
        <dbReference type="EMBL" id="PDS25188.1"/>
    </source>
</evidence>
<dbReference type="RefSeq" id="WP_014084181.1">
    <property type="nucleotide sequence ID" value="NZ_CBCSFI010000031.1"/>
</dbReference>
<dbReference type="OMA" id="EHYIWGD"/>
<dbReference type="InterPro" id="IPR013096">
    <property type="entry name" value="Cupin_2"/>
</dbReference>
<dbReference type="SUPFAM" id="SSF51182">
    <property type="entry name" value="RmlC-like cupins"/>
    <property type="match status" value="1"/>
</dbReference>
<dbReference type="PANTHER" id="PTHR35848:SF9">
    <property type="entry name" value="SLL1358 PROTEIN"/>
    <property type="match status" value="1"/>
</dbReference>
<reference evidence="3 4" key="1">
    <citation type="submission" date="2017-09" db="EMBL/GenBank/DDBJ databases">
        <title>Whole genomes of Flavobacteriaceae.</title>
        <authorList>
            <person name="Stine C."/>
            <person name="Li C."/>
            <person name="Tadesse D."/>
        </authorList>
    </citation>
    <scope>NUCLEOTIDE SEQUENCE [LARGE SCALE GENOMIC DNA]</scope>
    <source>
        <strain evidence="3 4">ATCC 35036</strain>
    </source>
</reference>
<sequence length="115" mass="13306">MQKIIEIETSKHYVWGDNCDSWVLMDSQELSIKQESMPIGTKEKLHFHTNSKQFFYILKGLATFYIDGNQFIVGSSKGIQIEPQSKHYIANESEEVLHFLVISQPTTNNDRIIVE</sequence>
<dbReference type="PANTHER" id="PTHR35848">
    <property type="entry name" value="OXALATE-BINDING PROTEIN"/>
    <property type="match status" value="1"/>
</dbReference>
<evidence type="ECO:0000256" key="1">
    <source>
        <dbReference type="ARBA" id="ARBA00022723"/>
    </source>
</evidence>
<dbReference type="Pfam" id="PF07883">
    <property type="entry name" value="Cupin_2"/>
    <property type="match status" value="1"/>
</dbReference>
<accession>A0A2H3KSK6</accession>
<name>A0A2H3KSK6_9FLAO</name>
<dbReference type="EMBL" id="PCMW01000032">
    <property type="protein sequence ID" value="PDS25188.1"/>
    <property type="molecule type" value="Genomic_DNA"/>
</dbReference>
<dbReference type="InterPro" id="IPR014710">
    <property type="entry name" value="RmlC-like_jellyroll"/>
</dbReference>
<evidence type="ECO:0000259" key="2">
    <source>
        <dbReference type="Pfam" id="PF07883"/>
    </source>
</evidence>
<dbReference type="InterPro" id="IPR051610">
    <property type="entry name" value="GPI/OXD"/>
</dbReference>
<dbReference type="GO" id="GO:0046872">
    <property type="term" value="F:metal ion binding"/>
    <property type="evidence" value="ECO:0007669"/>
    <property type="project" value="UniProtKB-KW"/>
</dbReference>
<proteinExistence type="predicted"/>
<dbReference type="InterPro" id="IPR011051">
    <property type="entry name" value="RmlC_Cupin_sf"/>
</dbReference>
<gene>
    <name evidence="3" type="ORF">B0A77_05795</name>
</gene>
<comment type="caution">
    <text evidence="3">The sequence shown here is derived from an EMBL/GenBank/DDBJ whole genome shotgun (WGS) entry which is preliminary data.</text>
</comment>
<protein>
    <submittedName>
        <fullName evidence="3">Cupin domain-containing protein</fullName>
    </submittedName>
</protein>
<dbReference type="Gene3D" id="2.60.120.10">
    <property type="entry name" value="Jelly Rolls"/>
    <property type="match status" value="1"/>
</dbReference>
<dbReference type="OrthoDB" id="9806121at2"/>
<evidence type="ECO:0000313" key="4">
    <source>
        <dbReference type="Proteomes" id="UP000220828"/>
    </source>
</evidence>
<keyword evidence="1" id="KW-0479">Metal-binding</keyword>
<dbReference type="Proteomes" id="UP000220828">
    <property type="component" value="Unassembled WGS sequence"/>
</dbReference>
<feature type="domain" description="Cupin type-2" evidence="2">
    <location>
        <begin position="36"/>
        <end position="102"/>
    </location>
</feature>
<organism evidence="3 4">
    <name type="scientific">Flavobacterium branchiophilum</name>
    <dbReference type="NCBI Taxonomy" id="55197"/>
    <lineage>
        <taxon>Bacteria</taxon>
        <taxon>Pseudomonadati</taxon>
        <taxon>Bacteroidota</taxon>
        <taxon>Flavobacteriia</taxon>
        <taxon>Flavobacteriales</taxon>
        <taxon>Flavobacteriaceae</taxon>
        <taxon>Flavobacterium</taxon>
    </lineage>
</organism>
<dbReference type="AlphaFoldDB" id="A0A2H3KSK6"/>